<keyword evidence="3" id="KW-1185">Reference proteome</keyword>
<comment type="caution">
    <text evidence="2">The sequence shown here is derived from an EMBL/GenBank/DDBJ whole genome shotgun (WGS) entry which is preliminary data.</text>
</comment>
<name>A0ABU6TM92_9FABA</name>
<sequence>MQNFTTKETAKDLFQPTSNRIEAGGNSSEIPRPFQNRVHTNRKLTIISIIKLFGKRPKRRHVILKEPNKKTPKVYGRDPRMLPRLYAARKREESRKREIPFQESSKKKPALMLGSGGNAKNSSRKTTPAIVFSSEEIKQTTNNMNQPLLSSASTINTKI</sequence>
<proteinExistence type="predicted"/>
<reference evidence="2 3" key="1">
    <citation type="journal article" date="2023" name="Plants (Basel)">
        <title>Bridging the Gap: Combining Genomics and Transcriptomics Approaches to Understand Stylosanthes scabra, an Orphan Legume from the Brazilian Caatinga.</title>
        <authorList>
            <person name="Ferreira-Neto J.R.C."/>
            <person name="da Silva M.D."/>
            <person name="Binneck E."/>
            <person name="de Melo N.F."/>
            <person name="da Silva R.H."/>
            <person name="de Melo A.L.T.M."/>
            <person name="Pandolfi V."/>
            <person name="Bustamante F.O."/>
            <person name="Brasileiro-Vidal A.C."/>
            <person name="Benko-Iseppon A.M."/>
        </authorList>
    </citation>
    <scope>NUCLEOTIDE SEQUENCE [LARGE SCALE GENOMIC DNA]</scope>
    <source>
        <tissue evidence="2">Leaves</tissue>
    </source>
</reference>
<feature type="region of interest" description="Disordered" evidence="1">
    <location>
        <begin position="90"/>
        <end position="126"/>
    </location>
</feature>
<evidence type="ECO:0000313" key="3">
    <source>
        <dbReference type="Proteomes" id="UP001341840"/>
    </source>
</evidence>
<feature type="compositionally biased region" description="Polar residues" evidence="1">
    <location>
        <begin position="15"/>
        <end position="29"/>
    </location>
</feature>
<organism evidence="2 3">
    <name type="scientific">Stylosanthes scabra</name>
    <dbReference type="NCBI Taxonomy" id="79078"/>
    <lineage>
        <taxon>Eukaryota</taxon>
        <taxon>Viridiplantae</taxon>
        <taxon>Streptophyta</taxon>
        <taxon>Embryophyta</taxon>
        <taxon>Tracheophyta</taxon>
        <taxon>Spermatophyta</taxon>
        <taxon>Magnoliopsida</taxon>
        <taxon>eudicotyledons</taxon>
        <taxon>Gunneridae</taxon>
        <taxon>Pentapetalae</taxon>
        <taxon>rosids</taxon>
        <taxon>fabids</taxon>
        <taxon>Fabales</taxon>
        <taxon>Fabaceae</taxon>
        <taxon>Papilionoideae</taxon>
        <taxon>50 kb inversion clade</taxon>
        <taxon>dalbergioids sensu lato</taxon>
        <taxon>Dalbergieae</taxon>
        <taxon>Pterocarpus clade</taxon>
        <taxon>Stylosanthes</taxon>
    </lineage>
</organism>
<gene>
    <name evidence="2" type="ORF">PIB30_058826</name>
</gene>
<evidence type="ECO:0000256" key="1">
    <source>
        <dbReference type="SAM" id="MobiDB-lite"/>
    </source>
</evidence>
<feature type="compositionally biased region" description="Basic and acidic residues" evidence="1">
    <location>
        <begin position="90"/>
        <end position="106"/>
    </location>
</feature>
<protein>
    <submittedName>
        <fullName evidence="2">Uncharacterized protein</fullName>
    </submittedName>
</protein>
<accession>A0ABU6TM92</accession>
<dbReference type="EMBL" id="JASCZI010091120">
    <property type="protein sequence ID" value="MED6149053.1"/>
    <property type="molecule type" value="Genomic_DNA"/>
</dbReference>
<evidence type="ECO:0000313" key="2">
    <source>
        <dbReference type="EMBL" id="MED6149053.1"/>
    </source>
</evidence>
<feature type="region of interest" description="Disordered" evidence="1">
    <location>
        <begin position="1"/>
        <end position="33"/>
    </location>
</feature>
<dbReference type="Proteomes" id="UP001341840">
    <property type="component" value="Unassembled WGS sequence"/>
</dbReference>